<dbReference type="Gene3D" id="2.40.50.90">
    <property type="match status" value="1"/>
</dbReference>
<reference evidence="4" key="1">
    <citation type="submission" date="2017-02" db="EMBL/GenBank/DDBJ databases">
        <authorList>
            <person name="Varghese N."/>
            <person name="Submissions S."/>
        </authorList>
    </citation>
    <scope>NUCLEOTIDE SEQUENCE [LARGE SCALE GENOMIC DNA]</scope>
    <source>
        <strain evidence="4">ATCC 27094</strain>
    </source>
</reference>
<dbReference type="SUPFAM" id="SSF50199">
    <property type="entry name" value="Staphylococcal nuclease"/>
    <property type="match status" value="1"/>
</dbReference>
<dbReference type="STRING" id="225324.SAMN02745126_02726"/>
<evidence type="ECO:0000256" key="1">
    <source>
        <dbReference type="SAM" id="SignalP"/>
    </source>
</evidence>
<dbReference type="InterPro" id="IPR035437">
    <property type="entry name" value="SNase_OB-fold_sf"/>
</dbReference>
<keyword evidence="3" id="KW-0378">Hydrolase</keyword>
<keyword evidence="3" id="KW-0540">Nuclease</keyword>
<dbReference type="InterPro" id="IPR016071">
    <property type="entry name" value="Staphylococal_nuclease_OB-fold"/>
</dbReference>
<keyword evidence="4" id="KW-1185">Reference proteome</keyword>
<evidence type="ECO:0000313" key="4">
    <source>
        <dbReference type="Proteomes" id="UP000190092"/>
    </source>
</evidence>
<dbReference type="Pfam" id="PF00565">
    <property type="entry name" value="SNase"/>
    <property type="match status" value="1"/>
</dbReference>
<feature type="domain" description="TNase-like" evidence="2">
    <location>
        <begin position="65"/>
        <end position="184"/>
    </location>
</feature>
<evidence type="ECO:0000259" key="2">
    <source>
        <dbReference type="Pfam" id="PF00565"/>
    </source>
</evidence>
<organism evidence="3 4">
    <name type="scientific">Enhydrobacter aerosaccus</name>
    <dbReference type="NCBI Taxonomy" id="225324"/>
    <lineage>
        <taxon>Bacteria</taxon>
        <taxon>Pseudomonadati</taxon>
        <taxon>Pseudomonadota</taxon>
        <taxon>Alphaproteobacteria</taxon>
        <taxon>Hyphomicrobiales</taxon>
        <taxon>Enhydrobacter</taxon>
    </lineage>
</organism>
<proteinExistence type="predicted"/>
<dbReference type="RefSeq" id="WP_085934374.1">
    <property type="nucleotide sequence ID" value="NZ_FUWJ01000002.1"/>
</dbReference>
<dbReference type="GO" id="GO:0004519">
    <property type="term" value="F:endonuclease activity"/>
    <property type="evidence" value="ECO:0007669"/>
    <property type="project" value="UniProtKB-KW"/>
</dbReference>
<protein>
    <submittedName>
        <fullName evidence="3">Endonuclease YncB, thermonuclease family</fullName>
    </submittedName>
</protein>
<feature type="signal peptide" evidence="1">
    <location>
        <begin position="1"/>
        <end position="20"/>
    </location>
</feature>
<sequence length="190" mass="20363">MRRALLLSAALVMLALPAAAQPHPTTGPAMPSCAGSQSPLPKSWEGQAYAIDGNTLAGIGLKAPIRLWGIQAPDLRNKFTNQETVAGMRARAALEDMLTAGEHRVSCQPVKWNAACMLVAQCTITAEWPTGSKAQPHDIGLRLVEDGFAYGVDLADPPPADKDAGEKMAHFESLSRQARKGLWPEWLGEK</sequence>
<evidence type="ECO:0000313" key="3">
    <source>
        <dbReference type="EMBL" id="SJZ88979.1"/>
    </source>
</evidence>
<dbReference type="OrthoDB" id="7376089at2"/>
<name>A0A1T4PBX2_9HYPH</name>
<accession>A0A1T4PBX2</accession>
<dbReference type="AlphaFoldDB" id="A0A1T4PBX2"/>
<gene>
    <name evidence="3" type="ORF">SAMN02745126_02726</name>
</gene>
<dbReference type="EMBL" id="FUWJ01000002">
    <property type="protein sequence ID" value="SJZ88979.1"/>
    <property type="molecule type" value="Genomic_DNA"/>
</dbReference>
<dbReference type="Proteomes" id="UP000190092">
    <property type="component" value="Unassembled WGS sequence"/>
</dbReference>
<feature type="chain" id="PRO_5012007040" evidence="1">
    <location>
        <begin position="21"/>
        <end position="190"/>
    </location>
</feature>
<keyword evidence="3" id="KW-0255">Endonuclease</keyword>
<keyword evidence="1" id="KW-0732">Signal</keyword>